<evidence type="ECO:0000313" key="3">
    <source>
        <dbReference type="Proteomes" id="UP000001055"/>
    </source>
</evidence>
<accession>Q0UZL1</accession>
<dbReference type="EMBL" id="CH445328">
    <property type="protein sequence ID" value="EAT89534.1"/>
    <property type="molecule type" value="Genomic_DNA"/>
</dbReference>
<dbReference type="RefSeq" id="XP_001793398.1">
    <property type="nucleotide sequence ID" value="XM_001793346.1"/>
</dbReference>
<dbReference type="InParanoid" id="Q0UZL1"/>
<dbReference type="GeneID" id="5970255"/>
<name>Q0UZL1_PHANO</name>
<evidence type="ECO:0000313" key="2">
    <source>
        <dbReference type="EMBL" id="EAT89534.1"/>
    </source>
</evidence>
<dbReference type="KEGG" id="pno:SNOG_02803"/>
<dbReference type="AlphaFoldDB" id="Q0UZL1"/>
<feature type="region of interest" description="Disordered" evidence="1">
    <location>
        <begin position="59"/>
        <end position="85"/>
    </location>
</feature>
<feature type="compositionally biased region" description="Pro residues" evidence="1">
    <location>
        <begin position="66"/>
        <end position="77"/>
    </location>
</feature>
<reference evidence="3" key="1">
    <citation type="journal article" date="2007" name="Plant Cell">
        <title>Dothideomycete-plant interactions illuminated by genome sequencing and EST analysis of the wheat pathogen Stagonospora nodorum.</title>
        <authorList>
            <person name="Hane J.K."/>
            <person name="Lowe R.G."/>
            <person name="Solomon P.S."/>
            <person name="Tan K.C."/>
            <person name="Schoch C.L."/>
            <person name="Spatafora J.W."/>
            <person name="Crous P.W."/>
            <person name="Kodira C."/>
            <person name="Birren B.W."/>
            <person name="Galagan J.E."/>
            <person name="Torriani S.F."/>
            <person name="McDonald B.A."/>
            <person name="Oliver R.P."/>
        </authorList>
    </citation>
    <scope>NUCLEOTIDE SEQUENCE [LARGE SCALE GENOMIC DNA]</scope>
    <source>
        <strain evidence="3">SN15 / ATCC MYA-4574 / FGSC 10173</strain>
    </source>
</reference>
<gene>
    <name evidence="2" type="ORF">SNOG_02803</name>
</gene>
<organism evidence="2 3">
    <name type="scientific">Phaeosphaeria nodorum (strain SN15 / ATCC MYA-4574 / FGSC 10173)</name>
    <name type="common">Glume blotch fungus</name>
    <name type="synonym">Parastagonospora nodorum</name>
    <dbReference type="NCBI Taxonomy" id="321614"/>
    <lineage>
        <taxon>Eukaryota</taxon>
        <taxon>Fungi</taxon>
        <taxon>Dikarya</taxon>
        <taxon>Ascomycota</taxon>
        <taxon>Pezizomycotina</taxon>
        <taxon>Dothideomycetes</taxon>
        <taxon>Pleosporomycetidae</taxon>
        <taxon>Pleosporales</taxon>
        <taxon>Pleosporineae</taxon>
        <taxon>Phaeosphaeriaceae</taxon>
        <taxon>Parastagonospora</taxon>
    </lineage>
</organism>
<evidence type="ECO:0000256" key="1">
    <source>
        <dbReference type="SAM" id="MobiDB-lite"/>
    </source>
</evidence>
<protein>
    <submittedName>
        <fullName evidence="2">Uncharacterized protein</fullName>
    </submittedName>
</protein>
<proteinExistence type="predicted"/>
<dbReference type="Proteomes" id="UP000001055">
    <property type="component" value="Unassembled WGS sequence"/>
</dbReference>
<sequence>MAFFDNIGAGEIATHITADANMIRQVISERDFRKQFPILCQTFRMSRYRFVLTTHFPITSTYSTPPAQPQIASPPPKRPQKALNPPRFPVFLQELRTKTIAGI</sequence>